<keyword evidence="2" id="KW-0472">Membrane</keyword>
<dbReference type="PANTHER" id="PTHR33392">
    <property type="entry name" value="POLYISOPRENYL-TEICHOIC ACID--PEPTIDOGLYCAN TEICHOIC ACID TRANSFERASE TAGU"/>
    <property type="match status" value="1"/>
</dbReference>
<proteinExistence type="inferred from homology"/>
<dbReference type="EMBL" id="JAVKGS010000004">
    <property type="protein sequence ID" value="MDR5693361.1"/>
    <property type="molecule type" value="Genomic_DNA"/>
</dbReference>
<dbReference type="InterPro" id="IPR050922">
    <property type="entry name" value="LytR/CpsA/Psr_CW_biosynth"/>
</dbReference>
<dbReference type="Pfam" id="PF03816">
    <property type="entry name" value="LytR_cpsA_psr"/>
    <property type="match status" value="1"/>
</dbReference>
<comment type="similarity">
    <text evidence="1">Belongs to the LytR/CpsA/Psr (LCP) family.</text>
</comment>
<keyword evidence="5" id="KW-1185">Reference proteome</keyword>
<dbReference type="RefSeq" id="WP_310521649.1">
    <property type="nucleotide sequence ID" value="NZ_BAABBS010000003.1"/>
</dbReference>
<accession>A0ABU1FNL9</accession>
<gene>
    <name evidence="4" type="ORF">RH861_14900</name>
</gene>
<reference evidence="5" key="1">
    <citation type="submission" date="2023-07" db="EMBL/GenBank/DDBJ databases">
        <title>Description of three actinobacteria isolated from air of manufacturing shop in a pharmaceutical factory.</title>
        <authorList>
            <person name="Zhang D.-F."/>
        </authorList>
    </citation>
    <scope>NUCLEOTIDE SEQUENCE [LARGE SCALE GENOMIC DNA]</scope>
    <source>
        <strain evidence="5">CCTCC AB 2011122</strain>
    </source>
</reference>
<comment type="caution">
    <text evidence="4">The sequence shown here is derived from an EMBL/GenBank/DDBJ whole genome shotgun (WGS) entry which is preliminary data.</text>
</comment>
<sequence length="459" mass="48971">MTIAASPIRHPDTGSRPLMTRRGWWLVGMNILIPGSAQVLAGDRRLGRFGLGATLALWVLMLAAIITWFAAPTVVYTIASNSIALWIIALGLVFYAVLWLVLTLDTLRLVRLVKAQPSARAPIAALAAVVLVVASGGAAYGAYLATTASGFLSTVFAAGPSEPPVDGRYNILLLGADTGPDREGTRPDSMTVASIDAQTGQAVLIGLPRNLEDVHFPADSPMASAYPSGYGTEQGCLVDVCLLNSIYTEAEVVTPELYPDAASRNSSPGIEAMRDAAEGVTGLTIQYFVVIDMQGFEALIDALGGVEITVEERLPIGGDEYLQNVDGWVEAGTQRMNGYTALWYARSRYSGTDYDRMERQRVLQEAILRQFTPANVLTKFQAVAQAGAETVRTDIPQSMLGYFVDLAGKTRELPVATVELTPDAGVDPAYPDWDLVHALIQDAITTATAEPTPPAPQAG</sequence>
<evidence type="ECO:0000259" key="3">
    <source>
        <dbReference type="Pfam" id="PF03816"/>
    </source>
</evidence>
<evidence type="ECO:0000256" key="2">
    <source>
        <dbReference type="SAM" id="Phobius"/>
    </source>
</evidence>
<feature type="domain" description="Cell envelope-related transcriptional attenuator" evidence="3">
    <location>
        <begin position="188"/>
        <end position="370"/>
    </location>
</feature>
<evidence type="ECO:0000313" key="5">
    <source>
        <dbReference type="Proteomes" id="UP001260072"/>
    </source>
</evidence>
<evidence type="ECO:0000313" key="4">
    <source>
        <dbReference type="EMBL" id="MDR5693361.1"/>
    </source>
</evidence>
<dbReference type="Gene3D" id="3.40.630.190">
    <property type="entry name" value="LCP protein"/>
    <property type="match status" value="1"/>
</dbReference>
<protein>
    <submittedName>
        <fullName evidence="4">LCP family protein</fullName>
    </submittedName>
</protein>
<dbReference type="Proteomes" id="UP001260072">
    <property type="component" value="Unassembled WGS sequence"/>
</dbReference>
<dbReference type="PANTHER" id="PTHR33392:SF6">
    <property type="entry name" value="POLYISOPRENYL-TEICHOIC ACID--PEPTIDOGLYCAN TEICHOIC ACID TRANSFERASE TAGU"/>
    <property type="match status" value="1"/>
</dbReference>
<dbReference type="InterPro" id="IPR004474">
    <property type="entry name" value="LytR_CpsA_psr"/>
</dbReference>
<evidence type="ECO:0000256" key="1">
    <source>
        <dbReference type="ARBA" id="ARBA00006068"/>
    </source>
</evidence>
<keyword evidence="2" id="KW-1133">Transmembrane helix</keyword>
<feature type="transmembrane region" description="Helical" evidence="2">
    <location>
        <begin position="83"/>
        <end position="102"/>
    </location>
</feature>
<organism evidence="4 5">
    <name type="scientific">Agromyces indicus</name>
    <dbReference type="NCBI Taxonomy" id="758919"/>
    <lineage>
        <taxon>Bacteria</taxon>
        <taxon>Bacillati</taxon>
        <taxon>Actinomycetota</taxon>
        <taxon>Actinomycetes</taxon>
        <taxon>Micrococcales</taxon>
        <taxon>Microbacteriaceae</taxon>
        <taxon>Agromyces</taxon>
    </lineage>
</organism>
<name>A0ABU1FNL9_9MICO</name>
<keyword evidence="2" id="KW-0812">Transmembrane</keyword>
<dbReference type="NCBIfam" id="TIGR00350">
    <property type="entry name" value="lytR_cpsA_psr"/>
    <property type="match status" value="1"/>
</dbReference>
<feature type="transmembrane region" description="Helical" evidence="2">
    <location>
        <begin position="123"/>
        <end position="143"/>
    </location>
</feature>
<feature type="transmembrane region" description="Helical" evidence="2">
    <location>
        <begin position="49"/>
        <end position="71"/>
    </location>
</feature>